<feature type="binding site" evidence="16">
    <location>
        <position position="47"/>
    </location>
    <ligand>
        <name>substrate</name>
    </ligand>
</feature>
<evidence type="ECO:0000256" key="7">
    <source>
        <dbReference type="ARBA" id="ARBA00022679"/>
    </source>
</evidence>
<evidence type="ECO:0000256" key="3">
    <source>
        <dbReference type="ARBA" id="ARBA00004986"/>
    </source>
</evidence>
<evidence type="ECO:0000256" key="4">
    <source>
        <dbReference type="ARBA" id="ARBA00005139"/>
    </source>
</evidence>
<dbReference type="OrthoDB" id="9799110at2"/>
<evidence type="ECO:0000256" key="11">
    <source>
        <dbReference type="ARBA" id="ARBA00022840"/>
    </source>
</evidence>
<feature type="binding site" evidence="16">
    <location>
        <position position="184"/>
    </location>
    <ligand>
        <name>ATP</name>
        <dbReference type="ChEBI" id="CHEBI:30616"/>
    </ligand>
</feature>
<feature type="binding site" evidence="16">
    <location>
        <begin position="173"/>
        <end position="174"/>
    </location>
    <ligand>
        <name>ATP</name>
        <dbReference type="ChEBI" id="CHEBI:30616"/>
    </ligand>
</feature>
<dbReference type="GeneID" id="84799855"/>
<evidence type="ECO:0000313" key="20">
    <source>
        <dbReference type="EMBL" id="EFM65404.1"/>
    </source>
</evidence>
<dbReference type="RefSeq" id="WP_007787918.1">
    <property type="nucleotide sequence ID" value="NZ_ADGQ01000002.1"/>
</dbReference>
<dbReference type="SUPFAM" id="SSF55021">
    <property type="entry name" value="ACT-like"/>
    <property type="match status" value="2"/>
</dbReference>
<comment type="caution">
    <text evidence="20">The sequence shown here is derived from an EMBL/GenBank/DDBJ whole genome shotgun (WGS) entry which is preliminary data.</text>
</comment>
<dbReference type="FunFam" id="3.30.2130.10:FF:000001">
    <property type="entry name" value="Bifunctional aspartokinase/homoserine dehydrogenase"/>
    <property type="match status" value="1"/>
</dbReference>
<dbReference type="GO" id="GO:0009089">
    <property type="term" value="P:lysine biosynthetic process via diaminopimelate"/>
    <property type="evidence" value="ECO:0007669"/>
    <property type="project" value="UniProtKB-UniPathway"/>
</dbReference>
<dbReference type="NCBIfam" id="NF005154">
    <property type="entry name" value="PRK06635.1-2"/>
    <property type="match status" value="1"/>
</dbReference>
<dbReference type="InterPro" id="IPR045865">
    <property type="entry name" value="ACT-like_dom_sf"/>
</dbReference>
<evidence type="ECO:0000256" key="14">
    <source>
        <dbReference type="ARBA" id="ARBA00047872"/>
    </source>
</evidence>
<keyword evidence="9 16" id="KW-0547">Nucleotide-binding</keyword>
<feature type="domain" description="ACT" evidence="19">
    <location>
        <begin position="264"/>
        <end position="342"/>
    </location>
</feature>
<dbReference type="GO" id="GO:0005829">
    <property type="term" value="C:cytosol"/>
    <property type="evidence" value="ECO:0007669"/>
    <property type="project" value="TreeGrafter"/>
</dbReference>
<dbReference type="CDD" id="cd04913">
    <property type="entry name" value="ACT_AKii-LysC-BS-like_1"/>
    <property type="match status" value="1"/>
</dbReference>
<feature type="domain" description="ACT" evidence="19">
    <location>
        <begin position="344"/>
        <end position="406"/>
    </location>
</feature>
<comment type="catalytic activity">
    <reaction evidence="14 17">
        <text>L-aspartate + ATP = 4-phospho-L-aspartate + ADP</text>
        <dbReference type="Rhea" id="RHEA:23776"/>
        <dbReference type="ChEBI" id="CHEBI:29991"/>
        <dbReference type="ChEBI" id="CHEBI:30616"/>
        <dbReference type="ChEBI" id="CHEBI:57535"/>
        <dbReference type="ChEBI" id="CHEBI:456216"/>
        <dbReference type="EC" id="2.7.2.4"/>
    </reaction>
</comment>
<evidence type="ECO:0000256" key="2">
    <source>
        <dbReference type="ARBA" id="ARBA00004766"/>
    </source>
</evidence>
<name>E0E129_9FIRM</name>
<dbReference type="GO" id="GO:0004072">
    <property type="term" value="F:aspartate kinase activity"/>
    <property type="evidence" value="ECO:0007669"/>
    <property type="project" value="UniProtKB-EC"/>
</dbReference>
<accession>E0E129</accession>
<keyword evidence="7 17" id="KW-0808">Transferase</keyword>
<evidence type="ECO:0000256" key="12">
    <source>
        <dbReference type="ARBA" id="ARBA00022915"/>
    </source>
</evidence>
<comment type="similarity">
    <text evidence="5 17">Belongs to the aspartokinase family.</text>
</comment>
<comment type="pathway">
    <text evidence="4 18">Amino-acid biosynthesis; L-threonine biosynthesis; L-threonine from L-aspartate: step 1/5.</text>
</comment>
<comment type="function">
    <text evidence="1">Catalyzes the phosphorylation of the beta-carboxyl group of aspartic acid with ATP to yield 4-phospho-L-aspartate, which is involved in the branched biosynthetic pathway leading to the biosynthesis of amino acids threonine, isoleucine and methionine.</text>
</comment>
<feature type="binding site" evidence="16">
    <location>
        <position position="74"/>
    </location>
    <ligand>
        <name>substrate</name>
    </ligand>
</feature>
<dbReference type="Pfam" id="PF01842">
    <property type="entry name" value="ACT"/>
    <property type="match status" value="1"/>
</dbReference>
<dbReference type="CDD" id="cd04923">
    <property type="entry name" value="ACT_AK-LysC-DapG-like_2"/>
    <property type="match status" value="1"/>
</dbReference>
<dbReference type="EC" id="2.7.2.4" evidence="17"/>
<dbReference type="InterPro" id="IPR018042">
    <property type="entry name" value="Aspartate_kinase_CS"/>
</dbReference>
<keyword evidence="6 18" id="KW-0028">Amino-acid biosynthesis</keyword>
<evidence type="ECO:0000256" key="8">
    <source>
        <dbReference type="ARBA" id="ARBA00022737"/>
    </source>
</evidence>
<evidence type="ECO:0000256" key="9">
    <source>
        <dbReference type="ARBA" id="ARBA00022741"/>
    </source>
</evidence>
<keyword evidence="10 17" id="KW-0418">Kinase</keyword>
<protein>
    <recommendedName>
        <fullName evidence="17">Aspartokinase</fullName>
        <ecNumber evidence="17">2.7.2.4</ecNumber>
    </recommendedName>
</protein>
<dbReference type="Proteomes" id="UP000003244">
    <property type="component" value="Unassembled WGS sequence"/>
</dbReference>
<dbReference type="NCBIfam" id="TIGR00657">
    <property type="entry name" value="asp_kinases"/>
    <property type="match status" value="1"/>
</dbReference>
<keyword evidence="21" id="KW-1185">Reference proteome</keyword>
<dbReference type="GO" id="GO:0005524">
    <property type="term" value="F:ATP binding"/>
    <property type="evidence" value="ECO:0007669"/>
    <property type="project" value="UniProtKB-KW"/>
</dbReference>
<evidence type="ECO:0000256" key="1">
    <source>
        <dbReference type="ARBA" id="ARBA00003121"/>
    </source>
</evidence>
<dbReference type="GO" id="GO:0009088">
    <property type="term" value="P:threonine biosynthetic process"/>
    <property type="evidence" value="ECO:0007669"/>
    <property type="project" value="UniProtKB-UniPathway"/>
</dbReference>
<keyword evidence="8" id="KW-0677">Repeat</keyword>
<dbReference type="InterPro" id="IPR005260">
    <property type="entry name" value="Asp_kin_monofn"/>
</dbReference>
<dbReference type="Pfam" id="PF00696">
    <property type="entry name" value="AA_kinase"/>
    <property type="match status" value="1"/>
</dbReference>
<comment type="pathway">
    <text evidence="2 18">Amino-acid biosynthesis; L-lysine biosynthesis via DAP pathway; (S)-tetrahydrodipicolinate from L-aspartate: step 1/4.</text>
</comment>
<keyword evidence="11 16" id="KW-0067">ATP-binding</keyword>
<evidence type="ECO:0000256" key="5">
    <source>
        <dbReference type="ARBA" id="ARBA00010122"/>
    </source>
</evidence>
<dbReference type="CDD" id="cd04261">
    <property type="entry name" value="AAK_AKii-LysC-BS"/>
    <property type="match status" value="1"/>
</dbReference>
<feature type="binding site" evidence="16">
    <location>
        <begin position="7"/>
        <end position="10"/>
    </location>
    <ligand>
        <name>ATP</name>
        <dbReference type="ChEBI" id="CHEBI:30616"/>
    </ligand>
</feature>
<dbReference type="PROSITE" id="PS51671">
    <property type="entry name" value="ACT"/>
    <property type="match status" value="2"/>
</dbReference>
<dbReference type="NCBIfam" id="NF005155">
    <property type="entry name" value="PRK06635.1-4"/>
    <property type="match status" value="1"/>
</dbReference>
<evidence type="ECO:0000256" key="17">
    <source>
        <dbReference type="RuleBase" id="RU003448"/>
    </source>
</evidence>
<dbReference type="GO" id="GO:0009090">
    <property type="term" value="P:homoserine biosynthetic process"/>
    <property type="evidence" value="ECO:0007669"/>
    <property type="project" value="TreeGrafter"/>
</dbReference>
<reference evidence="20 21" key="1">
    <citation type="submission" date="2010-08" db="EMBL/GenBank/DDBJ databases">
        <authorList>
            <person name="Harkins D.M."/>
            <person name="Madupu R."/>
            <person name="Durkin A.S."/>
            <person name="Torralba M."/>
            <person name="Methe B."/>
            <person name="Sutton G.G."/>
            <person name="Nelson K.E."/>
        </authorList>
    </citation>
    <scope>NUCLEOTIDE SEQUENCE [LARGE SCALE GENOMIC DNA]</scope>
    <source>
        <strain evidence="20 21">DSM 17678</strain>
    </source>
</reference>
<dbReference type="InterPro" id="IPR036393">
    <property type="entry name" value="AceGlu_kinase-like_sf"/>
</dbReference>
<dbReference type="InterPro" id="IPR002912">
    <property type="entry name" value="ACT_dom"/>
</dbReference>
<evidence type="ECO:0000256" key="13">
    <source>
        <dbReference type="ARBA" id="ARBA00023154"/>
    </source>
</evidence>
<dbReference type="PANTHER" id="PTHR21499">
    <property type="entry name" value="ASPARTATE KINASE"/>
    <property type="match status" value="1"/>
</dbReference>
<dbReference type="Gene3D" id="3.40.1160.10">
    <property type="entry name" value="Acetylglutamate kinase-like"/>
    <property type="match status" value="1"/>
</dbReference>
<dbReference type="UniPathway" id="UPA00034">
    <property type="reaction ID" value="UER00015"/>
</dbReference>
<sequence>MGLIVQKYGGSSLADKERILNVARRIVETKRDGNKVIAIVSAMGKTTDKLIQMAREISEVPPKREMDRLLSTGEQISMSLLAMAIQAMGEKAISLSGPQAGIMTDAYHSKARIKNVAADRLKKELEEDNIIIVAGFQGENADYDITTLGRGGSDTSAVAIAAAVDADLCEIFTDVDGVYSCDPRIVPKAKKLKVVSYDEMLELAILGAKVLQHRSVELAKTHKVAVHVRSSFNHNLGTVVKEDTSMEHNGIITGIAHDFNVAKVVVFGVPDKPGIAARIFGEISKLDINIQMIVQSAQTENMNDIAFTCSIEEAKEAQDALEKVVKEIGARSVVITDNLAKVSIVGAGMMTHTNIASRMFSALAGAGVNIDMISTSEITISVIVESDKCQDAVQALAKEFDLLENK</sequence>
<dbReference type="PIRSF" id="PIRSF000726">
    <property type="entry name" value="Asp_kin"/>
    <property type="match status" value="1"/>
</dbReference>
<dbReference type="FunFam" id="3.40.1160.10:FF:000002">
    <property type="entry name" value="Aspartokinase"/>
    <property type="match status" value="1"/>
</dbReference>
<evidence type="ECO:0000313" key="21">
    <source>
        <dbReference type="Proteomes" id="UP000003244"/>
    </source>
</evidence>
<keyword evidence="12" id="KW-0220">Diaminopimelate biosynthesis</keyword>
<dbReference type="AlphaFoldDB" id="E0E129"/>
<dbReference type="Gene3D" id="3.30.2130.10">
    <property type="entry name" value="VC0802-like"/>
    <property type="match status" value="1"/>
</dbReference>
<organism evidence="20 21">
    <name type="scientific">Peptostreptococcus stomatis DSM 17678</name>
    <dbReference type="NCBI Taxonomy" id="596315"/>
    <lineage>
        <taxon>Bacteria</taxon>
        <taxon>Bacillati</taxon>
        <taxon>Bacillota</taxon>
        <taxon>Clostridia</taxon>
        <taxon>Peptostreptococcales</taxon>
        <taxon>Peptostreptococcaceae</taxon>
        <taxon>Peptostreptococcus</taxon>
    </lineage>
</organism>
<dbReference type="SUPFAM" id="SSF53633">
    <property type="entry name" value="Carbamate kinase-like"/>
    <property type="match status" value="1"/>
</dbReference>
<dbReference type="PROSITE" id="PS00324">
    <property type="entry name" value="ASPARTOKINASE"/>
    <property type="match status" value="1"/>
</dbReference>
<gene>
    <name evidence="20" type="ORF">HMPREF0634_0780</name>
</gene>
<evidence type="ECO:0000256" key="16">
    <source>
        <dbReference type="PIRSR" id="PIRSR000726-1"/>
    </source>
</evidence>
<dbReference type="GO" id="GO:0019877">
    <property type="term" value="P:diaminopimelate biosynthetic process"/>
    <property type="evidence" value="ECO:0007669"/>
    <property type="project" value="UniProtKB-KW"/>
</dbReference>
<dbReference type="eggNOG" id="COG0527">
    <property type="taxonomic scope" value="Bacteria"/>
</dbReference>
<comment type="pathway">
    <text evidence="3 18">Amino-acid biosynthesis; L-methionine biosynthesis via de novo pathway; L-homoserine from L-aspartate: step 1/3.</text>
</comment>
<keyword evidence="13" id="KW-0457">Lysine biosynthesis</keyword>
<dbReference type="InterPro" id="IPR041740">
    <property type="entry name" value="AKii-LysC-BS"/>
</dbReference>
<dbReference type="Pfam" id="PF22468">
    <property type="entry name" value="ACT_9"/>
    <property type="match status" value="1"/>
</dbReference>
<evidence type="ECO:0000256" key="10">
    <source>
        <dbReference type="ARBA" id="ARBA00022777"/>
    </source>
</evidence>
<dbReference type="UniPathway" id="UPA00050">
    <property type="reaction ID" value="UER00461"/>
</dbReference>
<feature type="binding site" evidence="16">
    <location>
        <begin position="209"/>
        <end position="210"/>
    </location>
    <ligand>
        <name>ATP</name>
        <dbReference type="ChEBI" id="CHEBI:30616"/>
    </ligand>
</feature>
<feature type="binding site" evidence="16">
    <location>
        <position position="179"/>
    </location>
    <ligand>
        <name>ATP</name>
        <dbReference type="ChEBI" id="CHEBI:30616"/>
    </ligand>
</feature>
<dbReference type="InterPro" id="IPR001048">
    <property type="entry name" value="Asp/Glu/Uridylate_kinase"/>
</dbReference>
<evidence type="ECO:0000259" key="19">
    <source>
        <dbReference type="PROSITE" id="PS51671"/>
    </source>
</evidence>
<dbReference type="NCBIfam" id="TIGR00656">
    <property type="entry name" value="asp_kin_monofn"/>
    <property type="match status" value="1"/>
</dbReference>
<dbReference type="PANTHER" id="PTHR21499:SF3">
    <property type="entry name" value="ASPARTOKINASE"/>
    <property type="match status" value="1"/>
</dbReference>
<dbReference type="InterPro" id="IPR001341">
    <property type="entry name" value="Asp_kinase"/>
</dbReference>
<evidence type="ECO:0000256" key="15">
    <source>
        <dbReference type="ARBA" id="ARBA00063835"/>
    </source>
</evidence>
<dbReference type="EMBL" id="ADGQ01000002">
    <property type="protein sequence ID" value="EFM65404.1"/>
    <property type="molecule type" value="Genomic_DNA"/>
</dbReference>
<dbReference type="UniPathway" id="UPA00051">
    <property type="reaction ID" value="UER00462"/>
</dbReference>
<evidence type="ECO:0000256" key="6">
    <source>
        <dbReference type="ARBA" id="ARBA00022605"/>
    </source>
</evidence>
<dbReference type="InterPro" id="IPR054352">
    <property type="entry name" value="ACT_Aspartokinase"/>
</dbReference>
<evidence type="ECO:0000256" key="18">
    <source>
        <dbReference type="RuleBase" id="RU004249"/>
    </source>
</evidence>
<dbReference type="STRING" id="596315.HMPREF0634_0780"/>
<proteinExistence type="inferred from homology"/>
<comment type="subunit">
    <text evidence="15">Tetramer consisting of 2 isoforms Alpha (catalytic and regulation) and of a homodimer of 2 isoforms Beta (regulation).</text>
</comment>